<proteinExistence type="predicted"/>
<name>A0ACB9IPF1_9ASTR</name>
<dbReference type="EMBL" id="CM042025">
    <property type="protein sequence ID" value="KAI3809548.1"/>
    <property type="molecule type" value="Genomic_DNA"/>
</dbReference>
<evidence type="ECO:0000313" key="2">
    <source>
        <dbReference type="Proteomes" id="UP001056120"/>
    </source>
</evidence>
<reference evidence="1 2" key="2">
    <citation type="journal article" date="2022" name="Mol. Ecol. Resour.">
        <title>The genomes of chicory, endive, great burdock and yacon provide insights into Asteraceae paleo-polyploidization history and plant inulin production.</title>
        <authorList>
            <person name="Fan W."/>
            <person name="Wang S."/>
            <person name="Wang H."/>
            <person name="Wang A."/>
            <person name="Jiang F."/>
            <person name="Liu H."/>
            <person name="Zhao H."/>
            <person name="Xu D."/>
            <person name="Zhang Y."/>
        </authorList>
    </citation>
    <scope>NUCLEOTIDE SEQUENCE [LARGE SCALE GENOMIC DNA]</scope>
    <source>
        <strain evidence="2">cv. Yunnan</strain>
        <tissue evidence="1">Leaves</tissue>
    </source>
</reference>
<organism evidence="1 2">
    <name type="scientific">Smallanthus sonchifolius</name>
    <dbReference type="NCBI Taxonomy" id="185202"/>
    <lineage>
        <taxon>Eukaryota</taxon>
        <taxon>Viridiplantae</taxon>
        <taxon>Streptophyta</taxon>
        <taxon>Embryophyta</taxon>
        <taxon>Tracheophyta</taxon>
        <taxon>Spermatophyta</taxon>
        <taxon>Magnoliopsida</taxon>
        <taxon>eudicotyledons</taxon>
        <taxon>Gunneridae</taxon>
        <taxon>Pentapetalae</taxon>
        <taxon>asterids</taxon>
        <taxon>campanulids</taxon>
        <taxon>Asterales</taxon>
        <taxon>Asteraceae</taxon>
        <taxon>Asteroideae</taxon>
        <taxon>Heliantheae alliance</taxon>
        <taxon>Millerieae</taxon>
        <taxon>Smallanthus</taxon>
    </lineage>
</organism>
<keyword evidence="2" id="KW-1185">Reference proteome</keyword>
<gene>
    <name evidence="1" type="ORF">L1987_25525</name>
</gene>
<evidence type="ECO:0000313" key="1">
    <source>
        <dbReference type="EMBL" id="KAI3809548.1"/>
    </source>
</evidence>
<comment type="caution">
    <text evidence="1">The sequence shown here is derived from an EMBL/GenBank/DDBJ whole genome shotgun (WGS) entry which is preliminary data.</text>
</comment>
<reference evidence="2" key="1">
    <citation type="journal article" date="2022" name="Mol. Ecol. Resour.">
        <title>The genomes of chicory, endive, great burdock and yacon provide insights into Asteraceae palaeo-polyploidization history and plant inulin production.</title>
        <authorList>
            <person name="Fan W."/>
            <person name="Wang S."/>
            <person name="Wang H."/>
            <person name="Wang A."/>
            <person name="Jiang F."/>
            <person name="Liu H."/>
            <person name="Zhao H."/>
            <person name="Xu D."/>
            <person name="Zhang Y."/>
        </authorList>
    </citation>
    <scope>NUCLEOTIDE SEQUENCE [LARGE SCALE GENOMIC DNA]</scope>
    <source>
        <strain evidence="2">cv. Yunnan</strain>
    </source>
</reference>
<dbReference type="Proteomes" id="UP001056120">
    <property type="component" value="Linkage Group LG08"/>
</dbReference>
<protein>
    <submittedName>
        <fullName evidence="1">Uncharacterized protein</fullName>
    </submittedName>
</protein>
<sequence length="198" mass="22243">MGRAPCCDKENVERSKKILYANIGSRWSIIAGQLPGRTDNDVKNNWNTKLKKKLLARLQSFQEKAFFLSIFTLPITNTIQVRPEDHESIGGEGYEVSTNASSSSEGGSCLSQISYGNCSKNHHKKQEDRFSLQGFGDQSQSFIINHSCTEQEPKGCNLNINKSSLHSELEEVKHLILGNTNSSYMLNTDDEYKTTHDH</sequence>
<accession>A0ACB9IPF1</accession>